<feature type="domain" description="Protein kinase" evidence="14">
    <location>
        <begin position="125"/>
        <end position="401"/>
    </location>
</feature>
<evidence type="ECO:0000256" key="4">
    <source>
        <dbReference type="ARBA" id="ARBA00022448"/>
    </source>
</evidence>
<dbReference type="EMBL" id="VCAZ01000020">
    <property type="protein sequence ID" value="TSK77031.1"/>
    <property type="molecule type" value="Genomic_DNA"/>
</dbReference>
<evidence type="ECO:0000256" key="11">
    <source>
        <dbReference type="ARBA" id="ARBA00022892"/>
    </source>
</evidence>
<dbReference type="AlphaFoldDB" id="A0A556TUR0"/>
<dbReference type="SUPFAM" id="SSF56112">
    <property type="entry name" value="Protein kinase-like (PK-like)"/>
    <property type="match status" value="1"/>
</dbReference>
<dbReference type="GO" id="GO:0007346">
    <property type="term" value="P:regulation of mitotic cell cycle"/>
    <property type="evidence" value="ECO:0007669"/>
    <property type="project" value="TreeGrafter"/>
</dbReference>
<dbReference type="Pfam" id="PF00069">
    <property type="entry name" value="Pkinase"/>
    <property type="match status" value="1"/>
</dbReference>
<dbReference type="InterPro" id="IPR000719">
    <property type="entry name" value="Prot_kinase_dom"/>
</dbReference>
<evidence type="ECO:0000256" key="10">
    <source>
        <dbReference type="ARBA" id="ARBA00022840"/>
    </source>
</evidence>
<dbReference type="InterPro" id="IPR051138">
    <property type="entry name" value="PIM_Ser/Thr_kinase"/>
</dbReference>
<evidence type="ECO:0000259" key="14">
    <source>
        <dbReference type="PROSITE" id="PS50011"/>
    </source>
</evidence>
<dbReference type="Pfam" id="PF12931">
    <property type="entry name" value="TPR_Sec16"/>
    <property type="match status" value="1"/>
</dbReference>
<protein>
    <recommendedName>
        <fullName evidence="3">non-specific serine/threonine protein kinase</fullName>
        <ecNumber evidence="3">2.7.11.1</ecNumber>
    </recommendedName>
</protein>
<comment type="subcellular location">
    <subcellularLocation>
        <location evidence="1">Endoplasmic reticulum</location>
    </subcellularLocation>
</comment>
<comment type="similarity">
    <text evidence="2">Belongs to the protein kinase superfamily. CAMK Ser/Thr protein kinase family. PIM subfamily.</text>
</comment>
<comment type="caution">
    <text evidence="15">The sequence shown here is derived from an EMBL/GenBank/DDBJ whole genome shotgun (WGS) entry which is preliminary data.</text>
</comment>
<dbReference type="InterPro" id="IPR008271">
    <property type="entry name" value="Ser/Thr_kinase_AS"/>
</dbReference>
<keyword evidence="11" id="KW-0931">ER-Golgi transport</keyword>
<evidence type="ECO:0000256" key="2">
    <source>
        <dbReference type="ARBA" id="ARBA00005505"/>
    </source>
</evidence>
<dbReference type="Proteomes" id="UP000319801">
    <property type="component" value="Unassembled WGS sequence"/>
</dbReference>
<evidence type="ECO:0000256" key="9">
    <source>
        <dbReference type="ARBA" id="ARBA00022824"/>
    </source>
</evidence>
<dbReference type="Gene3D" id="3.30.200.20">
    <property type="entry name" value="Phosphorylase Kinase, domain 1"/>
    <property type="match status" value="1"/>
</dbReference>
<dbReference type="PROSITE" id="PS50011">
    <property type="entry name" value="PROTEIN_KINASE_DOM"/>
    <property type="match status" value="1"/>
</dbReference>
<dbReference type="OrthoDB" id="8756238at2759"/>
<evidence type="ECO:0000256" key="8">
    <source>
        <dbReference type="ARBA" id="ARBA00022777"/>
    </source>
</evidence>
<dbReference type="GO" id="GO:0004674">
    <property type="term" value="F:protein serine/threonine kinase activity"/>
    <property type="evidence" value="ECO:0007669"/>
    <property type="project" value="UniProtKB-KW"/>
</dbReference>
<keyword evidence="8 15" id="KW-0418">Kinase</keyword>
<accession>A0A556TUR0</accession>
<dbReference type="GO" id="GO:0016192">
    <property type="term" value="P:vesicle-mediated transport"/>
    <property type="evidence" value="ECO:0007669"/>
    <property type="project" value="UniProtKB-KW"/>
</dbReference>
<organism evidence="15 16">
    <name type="scientific">Bagarius yarrelli</name>
    <name type="common">Goonch</name>
    <name type="synonym">Bagrus yarrelli</name>
    <dbReference type="NCBI Taxonomy" id="175774"/>
    <lineage>
        <taxon>Eukaryota</taxon>
        <taxon>Metazoa</taxon>
        <taxon>Chordata</taxon>
        <taxon>Craniata</taxon>
        <taxon>Vertebrata</taxon>
        <taxon>Euteleostomi</taxon>
        <taxon>Actinopterygii</taxon>
        <taxon>Neopterygii</taxon>
        <taxon>Teleostei</taxon>
        <taxon>Ostariophysi</taxon>
        <taxon>Siluriformes</taxon>
        <taxon>Sisoridae</taxon>
        <taxon>Sisorinae</taxon>
        <taxon>Bagarius</taxon>
    </lineage>
</organism>
<comment type="catalytic activity">
    <reaction evidence="12">
        <text>L-threonyl-[protein] + ATP = O-phospho-L-threonyl-[protein] + ADP + H(+)</text>
        <dbReference type="Rhea" id="RHEA:46608"/>
        <dbReference type="Rhea" id="RHEA-COMP:11060"/>
        <dbReference type="Rhea" id="RHEA-COMP:11605"/>
        <dbReference type="ChEBI" id="CHEBI:15378"/>
        <dbReference type="ChEBI" id="CHEBI:30013"/>
        <dbReference type="ChEBI" id="CHEBI:30616"/>
        <dbReference type="ChEBI" id="CHEBI:61977"/>
        <dbReference type="ChEBI" id="CHEBI:456216"/>
        <dbReference type="EC" id="2.7.11.1"/>
    </reaction>
</comment>
<evidence type="ECO:0000313" key="15">
    <source>
        <dbReference type="EMBL" id="TSK77031.1"/>
    </source>
</evidence>
<gene>
    <name evidence="15" type="ORF">Baya_5442</name>
</gene>
<dbReference type="Gene3D" id="1.10.510.10">
    <property type="entry name" value="Transferase(Phosphotransferase) domain 1"/>
    <property type="match status" value="1"/>
</dbReference>
<evidence type="ECO:0000256" key="13">
    <source>
        <dbReference type="ARBA" id="ARBA00048679"/>
    </source>
</evidence>
<dbReference type="InterPro" id="IPR011009">
    <property type="entry name" value="Kinase-like_dom_sf"/>
</dbReference>
<reference evidence="15 16" key="1">
    <citation type="journal article" date="2019" name="Genome Biol. Evol.">
        <title>Whole-Genome Sequencing of the Giant Devil Catfish, Bagarius yarrelli.</title>
        <authorList>
            <person name="Jiang W."/>
            <person name="Lv Y."/>
            <person name="Cheng L."/>
            <person name="Yang K."/>
            <person name="Chao B."/>
            <person name="Wang X."/>
            <person name="Li Y."/>
            <person name="Pan X."/>
            <person name="You X."/>
            <person name="Zhang Y."/>
            <person name="Yang J."/>
            <person name="Li J."/>
            <person name="Zhang X."/>
            <person name="Liu S."/>
            <person name="Sun C."/>
            <person name="Yang J."/>
            <person name="Shi Q."/>
        </authorList>
    </citation>
    <scope>NUCLEOTIDE SEQUENCE [LARGE SCALE GENOMIC DNA]</scope>
    <source>
        <strain evidence="15">JWS20170419001</strain>
        <tissue evidence="15">Muscle</tissue>
    </source>
</reference>
<dbReference type="SMART" id="SM00220">
    <property type="entry name" value="S_TKc"/>
    <property type="match status" value="1"/>
</dbReference>
<dbReference type="EC" id="2.7.11.1" evidence="3"/>
<evidence type="ECO:0000256" key="1">
    <source>
        <dbReference type="ARBA" id="ARBA00004240"/>
    </source>
</evidence>
<sequence>MAEISMLLFRGYGFVRRNCGRVMKQEDWCLPLARFLCSPTAADRQKEALIKMGDDFVSRGWIFSAQICFAAAQMELGSRQQFRLIGSISWSGDSSAMKKVIEKTEVYEYVLSLSSGVGQPDFQEFKYLYTSGLARSGCFAQAHDYCQCIAEMRLRFPHCLSSSFTSELVAVGIKYVTKGSHVEYITIPGDTRHLPMEVVLMELTSRAPCCENVVELLEWFEMSNHFILVLERPKSSMDLESFYNRNRKNLPEPLSRTIMRQVVRAASQCFDRGVFHRDIKPENLLINPETLEVKLIDFGCGDLMKDEFYSSYSGTPAYTPPEWIVEKKYLAVPATVWSLGVFLFEMVSGDLPFNNEEEISAACLPLVNGVSEECYSLISWCLTKDPNQRPSLDEILNHSWFKEELQDPVQVKEFDYGYP</sequence>
<keyword evidence="6" id="KW-0808">Transferase</keyword>
<evidence type="ECO:0000256" key="7">
    <source>
        <dbReference type="ARBA" id="ARBA00022741"/>
    </source>
</evidence>
<keyword evidence="4" id="KW-0813">Transport</keyword>
<evidence type="ECO:0000256" key="6">
    <source>
        <dbReference type="ARBA" id="ARBA00022679"/>
    </source>
</evidence>
<evidence type="ECO:0000256" key="5">
    <source>
        <dbReference type="ARBA" id="ARBA00022527"/>
    </source>
</evidence>
<dbReference type="GO" id="GO:0005783">
    <property type="term" value="C:endoplasmic reticulum"/>
    <property type="evidence" value="ECO:0007669"/>
    <property type="project" value="UniProtKB-SubCell"/>
</dbReference>
<keyword evidence="10" id="KW-0067">ATP-binding</keyword>
<dbReference type="PANTHER" id="PTHR22984:SF11">
    <property type="entry name" value="AURORA KINASE-RELATED"/>
    <property type="match status" value="1"/>
</dbReference>
<name>A0A556TUR0_BAGYA</name>
<dbReference type="GO" id="GO:0043066">
    <property type="term" value="P:negative regulation of apoptotic process"/>
    <property type="evidence" value="ECO:0007669"/>
    <property type="project" value="TreeGrafter"/>
</dbReference>
<keyword evidence="9" id="KW-0256">Endoplasmic reticulum</keyword>
<comment type="catalytic activity">
    <reaction evidence="13">
        <text>L-seryl-[protein] + ATP = O-phospho-L-seryl-[protein] + ADP + H(+)</text>
        <dbReference type="Rhea" id="RHEA:17989"/>
        <dbReference type="Rhea" id="RHEA-COMP:9863"/>
        <dbReference type="Rhea" id="RHEA-COMP:11604"/>
        <dbReference type="ChEBI" id="CHEBI:15378"/>
        <dbReference type="ChEBI" id="CHEBI:29999"/>
        <dbReference type="ChEBI" id="CHEBI:30616"/>
        <dbReference type="ChEBI" id="CHEBI:83421"/>
        <dbReference type="ChEBI" id="CHEBI:456216"/>
        <dbReference type="EC" id="2.7.11.1"/>
    </reaction>
</comment>
<dbReference type="FunFam" id="1.10.510.10:FF:000392">
    <property type="entry name" value="Pim proto-oncogene, serine/threonine kinase,-related 152"/>
    <property type="match status" value="1"/>
</dbReference>
<dbReference type="PROSITE" id="PS00108">
    <property type="entry name" value="PROTEIN_KINASE_ST"/>
    <property type="match status" value="1"/>
</dbReference>
<dbReference type="InterPro" id="IPR024298">
    <property type="entry name" value="Sec16_Sec23-bd"/>
</dbReference>
<dbReference type="PANTHER" id="PTHR22984">
    <property type="entry name" value="SERINE/THREONINE-PROTEIN KINASE PIM"/>
    <property type="match status" value="1"/>
</dbReference>
<evidence type="ECO:0000313" key="16">
    <source>
        <dbReference type="Proteomes" id="UP000319801"/>
    </source>
</evidence>
<keyword evidence="7" id="KW-0547">Nucleotide-binding</keyword>
<evidence type="ECO:0000256" key="3">
    <source>
        <dbReference type="ARBA" id="ARBA00012513"/>
    </source>
</evidence>
<evidence type="ECO:0000256" key="12">
    <source>
        <dbReference type="ARBA" id="ARBA00047899"/>
    </source>
</evidence>
<keyword evidence="16" id="KW-1185">Reference proteome</keyword>
<keyword evidence="5" id="KW-0723">Serine/threonine-protein kinase</keyword>
<proteinExistence type="inferred from homology"/>
<dbReference type="GO" id="GO:0005524">
    <property type="term" value="F:ATP binding"/>
    <property type="evidence" value="ECO:0007669"/>
    <property type="project" value="UniProtKB-KW"/>
</dbReference>